<keyword evidence="1" id="KW-0732">Signal</keyword>
<comment type="caution">
    <text evidence="2">The sequence shown here is derived from an EMBL/GenBank/DDBJ whole genome shotgun (WGS) entry which is preliminary data.</text>
</comment>
<evidence type="ECO:0000256" key="1">
    <source>
        <dbReference type="SAM" id="SignalP"/>
    </source>
</evidence>
<protein>
    <submittedName>
        <fullName evidence="2">Uncharacterized protein</fullName>
    </submittedName>
</protein>
<feature type="signal peptide" evidence="1">
    <location>
        <begin position="1"/>
        <end position="25"/>
    </location>
</feature>
<evidence type="ECO:0000313" key="2">
    <source>
        <dbReference type="EMBL" id="MBI0320324.1"/>
    </source>
</evidence>
<dbReference type="Proteomes" id="UP000638849">
    <property type="component" value="Unassembled WGS sequence"/>
</dbReference>
<gene>
    <name evidence="2" type="ORF">JBF12_46760</name>
</gene>
<accession>A0ABS0RS77</accession>
<feature type="chain" id="PRO_5046265991" evidence="1">
    <location>
        <begin position="26"/>
        <end position="64"/>
    </location>
</feature>
<sequence length="64" mass="6750">MRLLHNSLVSMLIVTALAWSSAAHAERRIVIIHDPGPQGPSLEMSTQMVASARAAAAKEAQDAA</sequence>
<dbReference type="EMBL" id="JAEEAQ010001396">
    <property type="protein sequence ID" value="MBI0320324.1"/>
    <property type="molecule type" value="Genomic_DNA"/>
</dbReference>
<reference evidence="2 3" key="1">
    <citation type="submission" date="2020-12" db="EMBL/GenBank/DDBJ databases">
        <authorList>
            <person name="Kusuma A.B."/>
            <person name="Nouioui I."/>
            <person name="Goodfellow M."/>
        </authorList>
    </citation>
    <scope>NUCLEOTIDE SEQUENCE [LARGE SCALE GENOMIC DNA]</scope>
    <source>
        <strain evidence="2 3">DSM 41764</strain>
    </source>
</reference>
<name>A0ABS0RS77_9ACTN</name>
<organism evidence="2 3">
    <name type="scientific">Streptomyces javensis</name>
    <dbReference type="NCBI Taxonomy" id="114698"/>
    <lineage>
        <taxon>Bacteria</taxon>
        <taxon>Bacillati</taxon>
        <taxon>Actinomycetota</taxon>
        <taxon>Actinomycetes</taxon>
        <taxon>Kitasatosporales</taxon>
        <taxon>Streptomycetaceae</taxon>
        <taxon>Streptomyces</taxon>
        <taxon>Streptomyces violaceusniger group</taxon>
    </lineage>
</organism>
<keyword evidence="3" id="KW-1185">Reference proteome</keyword>
<feature type="non-terminal residue" evidence="2">
    <location>
        <position position="64"/>
    </location>
</feature>
<proteinExistence type="predicted"/>
<evidence type="ECO:0000313" key="3">
    <source>
        <dbReference type="Proteomes" id="UP000638849"/>
    </source>
</evidence>